<dbReference type="GO" id="GO:0016020">
    <property type="term" value="C:membrane"/>
    <property type="evidence" value="ECO:0007669"/>
    <property type="project" value="UniProtKB-SubCell"/>
</dbReference>
<feature type="transmembrane region" description="Helical" evidence="8">
    <location>
        <begin position="128"/>
        <end position="144"/>
    </location>
</feature>
<evidence type="ECO:0000256" key="4">
    <source>
        <dbReference type="ARBA" id="ARBA00022741"/>
    </source>
</evidence>
<dbReference type="SMART" id="SM00382">
    <property type="entry name" value="AAA"/>
    <property type="match status" value="2"/>
</dbReference>
<dbReference type="CDD" id="cd18579">
    <property type="entry name" value="ABC_6TM_ABCC_D1"/>
    <property type="match status" value="1"/>
</dbReference>
<dbReference type="InterPro" id="IPR050173">
    <property type="entry name" value="ABC_transporter_C-like"/>
</dbReference>
<sequence>MSTSPACDTAFGPRVDVSCRAFDFSLYFEDVVFACLPNAVFLLLLPLPWAVLLKRPDVVKRSNLLAAKLLTFLSLLVCQVVFLALRPVNTAVKTQASLAADVLGVVAVLGAGLLSWFDHQRSIRPSSLLAVYLLFASLLDVARLRTLWSIVGAVGVATVFSLVLGLKVAALVQESISKYQSLRSPGEYDGVGAEPFSGLWARIGYVWLTVTVRQGYRRILSVDDLPAIEPQLRSRVLHCQLEREWATCDKTSKHSLLLACFRAYPMAFFSGVLPRLCLTGFTFAQPFMINTLTDWVQDKDAPKSSGNGLIGAYGLVYLGMATFRFLIRLRAGLISIVYQQTVQARSVDSGEITGLTLMGTDVDRIVLGFRSIHEVWASLLEMILAVYLLERQLQVACIMPGLLILVFTLTTFKLSSLGKTSQKRWIERVEKRLRITSSMLGDIKAVKMLGLTDKMFEIIHHLQWIEVETSRQFRKIFIAQVFFSNAPAALAPVLTFAFYVGISHAQRDDSILVSRAFTSLALISLLAASALTFIQSIPAMIQCFACFERIQDYSRHPIGSFTAQEDTSTTVKLPLVYSETEMQDLKSTSESDNLLHVISFSDQSFAWSIGGPAVLKSLNFEIQARKVNVSFIGETVALEGHTERNFSAAAYCSQVTWLTNGTLRDNIIGASPLDEAWYASVLHACVLKDDIARLPHGDHTIVGSNGVNLSGGQRQRVSLARALYSRCRLVLLDDTFSGLDSHTVELIAGRLFGPQGLFIRNQTTVVIATHSSTILAFADDVIVLENGQVVKAGKARSLGPAGEGLVVSSVVPLDRSTQTDAAGSAAVQANQVAAYSPPDQDALDAIDPKRQQGDWSVYSYYFKAAGRFEAALFLGLMISWTVCEQFSSIWLERWSNANEIEPHAREGMYLGVYSGLGVAATAFMTVACCFSQDLELLGMDFPLTAINYVSAACNCVVQVVILGVFTKFLAVTVPFVLIIVILIQRLYLRTSRQVRLLDIEAKAPVFLQFVETTSGAATIRAFGWQQHFRRKLESVLDRSQRPVYLLYSIQRWLALILDLLVAALAILLVSIVVTWKASFDSGAVGLSLVMVMVFSKSLMSVVRFWTMLETSIGAVSRIKKFVESTESEDRGDRISEPIPQDWPASGAVKFSDLAASHTPDGSHVLKGVSLFVEAGKKVAICGRSGSGKTSLLLSLLQMTILREGSIEIDGIDIRHLRPVELRQRINVIPQDPLLLPGSVRFNLDPYELASDDEIIKVLESLQLWSRIERAGGLEGELDSATWSAGERQLLCLARAMVRKSRLLVLDEATSSIDPQTAALMQEAIATKFPSCTVPSVMHRLDTIGSFDKVVVLHEGEIVEHDAPNKLLAIESRLLAMYKAGGNK</sequence>
<dbReference type="GO" id="GO:0140359">
    <property type="term" value="F:ABC-type transporter activity"/>
    <property type="evidence" value="ECO:0007669"/>
    <property type="project" value="InterPro"/>
</dbReference>
<feature type="transmembrane region" description="Helical" evidence="8">
    <location>
        <begin position="65"/>
        <end position="85"/>
    </location>
</feature>
<dbReference type="InterPro" id="IPR044746">
    <property type="entry name" value="ABCC_6TM_D1"/>
</dbReference>
<protein>
    <submittedName>
        <fullName evidence="11">ABC transporter</fullName>
    </submittedName>
</protein>
<keyword evidence="3 8" id="KW-0812">Transmembrane</keyword>
<accession>A0A1J7JG74</accession>
<dbReference type="STRING" id="1408157.A0A1J7JG74"/>
<evidence type="ECO:0000256" key="7">
    <source>
        <dbReference type="ARBA" id="ARBA00023136"/>
    </source>
</evidence>
<dbReference type="Proteomes" id="UP000182658">
    <property type="component" value="Unassembled WGS sequence"/>
</dbReference>
<feature type="transmembrane region" description="Helical" evidence="8">
    <location>
        <begin position="512"/>
        <end position="534"/>
    </location>
</feature>
<dbReference type="OrthoDB" id="6500128at2759"/>
<dbReference type="InterPro" id="IPR011527">
    <property type="entry name" value="ABC1_TM_dom"/>
</dbReference>
<evidence type="ECO:0000313" key="11">
    <source>
        <dbReference type="EMBL" id="OIW32353.1"/>
    </source>
</evidence>
<evidence type="ECO:0000256" key="5">
    <source>
        <dbReference type="ARBA" id="ARBA00022840"/>
    </source>
</evidence>
<dbReference type="InterPro" id="IPR056227">
    <property type="entry name" value="TMD0_ABC"/>
</dbReference>
<evidence type="ECO:0000259" key="10">
    <source>
        <dbReference type="PROSITE" id="PS50929"/>
    </source>
</evidence>
<dbReference type="Pfam" id="PF24357">
    <property type="entry name" value="TMD0_ABC"/>
    <property type="match status" value="1"/>
</dbReference>
<dbReference type="GO" id="GO:0005524">
    <property type="term" value="F:ATP binding"/>
    <property type="evidence" value="ECO:0007669"/>
    <property type="project" value="UniProtKB-KW"/>
</dbReference>
<dbReference type="PANTHER" id="PTHR24223:SF404">
    <property type="entry name" value="ABC MULTIDRUG TRANSPORTER (EUROFUNG)-RELATED"/>
    <property type="match status" value="1"/>
</dbReference>
<comment type="subcellular location">
    <subcellularLocation>
        <location evidence="1">Membrane</location>
        <topology evidence="1">Multi-pass membrane protein</topology>
    </subcellularLocation>
</comment>
<gene>
    <name evidence="11" type="ORF">CONLIGDRAFT_699046</name>
</gene>
<keyword evidence="12" id="KW-1185">Reference proteome</keyword>
<dbReference type="FunFam" id="3.40.50.300:FF:000838">
    <property type="entry name" value="ABC multidrug transporter (Eurofung)"/>
    <property type="match status" value="1"/>
</dbReference>
<dbReference type="PANTHER" id="PTHR24223">
    <property type="entry name" value="ATP-BINDING CASSETTE SUB-FAMILY C"/>
    <property type="match status" value="1"/>
</dbReference>
<dbReference type="PROSITE" id="PS00211">
    <property type="entry name" value="ABC_TRANSPORTER_1"/>
    <property type="match status" value="1"/>
</dbReference>
<feature type="transmembrane region" description="Helical" evidence="8">
    <location>
        <begin position="150"/>
        <end position="172"/>
    </location>
</feature>
<keyword evidence="7 8" id="KW-0472">Membrane</keyword>
<feature type="domain" description="ABC transporter" evidence="9">
    <location>
        <begin position="1148"/>
        <end position="1379"/>
    </location>
</feature>
<evidence type="ECO:0000313" key="12">
    <source>
        <dbReference type="Proteomes" id="UP000182658"/>
    </source>
</evidence>
<keyword evidence="2" id="KW-0813">Transport</keyword>
<feature type="transmembrane region" description="Helical" evidence="8">
    <location>
        <begin position="31"/>
        <end position="53"/>
    </location>
</feature>
<feature type="transmembrane region" description="Helical" evidence="8">
    <location>
        <begin position="1081"/>
        <end position="1102"/>
    </location>
</feature>
<feature type="transmembrane region" description="Helical" evidence="8">
    <location>
        <begin position="97"/>
        <end position="116"/>
    </location>
</feature>
<feature type="transmembrane region" description="Helical" evidence="8">
    <location>
        <begin position="308"/>
        <end position="327"/>
    </location>
</feature>
<evidence type="ECO:0000256" key="1">
    <source>
        <dbReference type="ARBA" id="ARBA00004141"/>
    </source>
</evidence>
<dbReference type="InterPro" id="IPR003593">
    <property type="entry name" value="AAA+_ATPase"/>
</dbReference>
<feature type="transmembrane region" description="Helical" evidence="8">
    <location>
        <begin position="943"/>
        <end position="962"/>
    </location>
</feature>
<dbReference type="Pfam" id="PF00005">
    <property type="entry name" value="ABC_tran"/>
    <property type="match status" value="2"/>
</dbReference>
<dbReference type="SUPFAM" id="SSF52540">
    <property type="entry name" value="P-loop containing nucleoside triphosphate hydrolases"/>
    <property type="match status" value="2"/>
</dbReference>
<dbReference type="FunFam" id="1.20.1560.10:FF:000296">
    <property type="entry name" value="ABC multidrug transporter (Eurofung)"/>
    <property type="match status" value="1"/>
</dbReference>
<feature type="transmembrane region" description="Helical" evidence="8">
    <location>
        <begin position="367"/>
        <end position="387"/>
    </location>
</feature>
<dbReference type="Gene3D" id="3.40.50.300">
    <property type="entry name" value="P-loop containing nucleotide triphosphate hydrolases"/>
    <property type="match status" value="2"/>
</dbReference>
<proteinExistence type="predicted"/>
<feature type="transmembrane region" description="Helical" evidence="8">
    <location>
        <begin position="393"/>
        <end position="414"/>
    </location>
</feature>
<feature type="transmembrane region" description="Helical" evidence="8">
    <location>
        <begin position="870"/>
        <end position="890"/>
    </location>
</feature>
<feature type="domain" description="ABC transmembrane type-1" evidence="10">
    <location>
        <begin position="930"/>
        <end position="1110"/>
    </location>
</feature>
<dbReference type="GO" id="GO:0016887">
    <property type="term" value="F:ATP hydrolysis activity"/>
    <property type="evidence" value="ECO:0007669"/>
    <property type="project" value="InterPro"/>
</dbReference>
<feature type="transmembrane region" description="Helical" evidence="8">
    <location>
        <begin position="910"/>
        <end position="931"/>
    </location>
</feature>
<dbReference type="InterPro" id="IPR027417">
    <property type="entry name" value="P-loop_NTPase"/>
</dbReference>
<keyword evidence="4" id="KW-0547">Nucleotide-binding</keyword>
<keyword evidence="5" id="KW-0067">ATP-binding</keyword>
<feature type="domain" description="ABC transporter" evidence="9">
    <location>
        <begin position="548"/>
        <end position="811"/>
    </location>
</feature>
<dbReference type="CDD" id="cd18580">
    <property type="entry name" value="ABC_6TM_ABCC_D2"/>
    <property type="match status" value="1"/>
</dbReference>
<feature type="transmembrane region" description="Helical" evidence="8">
    <location>
        <begin position="968"/>
        <end position="988"/>
    </location>
</feature>
<dbReference type="InterPro" id="IPR017871">
    <property type="entry name" value="ABC_transporter-like_CS"/>
</dbReference>
<evidence type="ECO:0000256" key="3">
    <source>
        <dbReference type="ARBA" id="ARBA00022692"/>
    </source>
</evidence>
<feature type="transmembrane region" description="Helical" evidence="8">
    <location>
        <begin position="1052"/>
        <end position="1075"/>
    </location>
</feature>
<evidence type="ECO:0000259" key="9">
    <source>
        <dbReference type="PROSITE" id="PS50893"/>
    </source>
</evidence>
<keyword evidence="6 8" id="KW-1133">Transmembrane helix</keyword>
<feature type="transmembrane region" description="Helical" evidence="8">
    <location>
        <begin position="476"/>
        <end position="500"/>
    </location>
</feature>
<reference evidence="11 12" key="1">
    <citation type="submission" date="2016-10" db="EMBL/GenBank/DDBJ databases">
        <title>Draft genome sequence of Coniochaeta ligniaria NRRL30616, a lignocellulolytic fungus for bioabatement of inhibitors in plant biomass hydrolysates.</title>
        <authorList>
            <consortium name="DOE Joint Genome Institute"/>
            <person name="Jimenez D.J."/>
            <person name="Hector R.E."/>
            <person name="Riley R."/>
            <person name="Sun H."/>
            <person name="Grigoriev I.V."/>
            <person name="Van Elsas J.D."/>
            <person name="Nichols N.N."/>
        </authorList>
    </citation>
    <scope>NUCLEOTIDE SEQUENCE [LARGE SCALE GENOMIC DNA]</scope>
    <source>
        <strain evidence="11 12">NRRL 30616</strain>
    </source>
</reference>
<dbReference type="EMBL" id="KV875095">
    <property type="protein sequence ID" value="OIW32353.1"/>
    <property type="molecule type" value="Genomic_DNA"/>
</dbReference>
<dbReference type="InterPro" id="IPR044726">
    <property type="entry name" value="ABCC_6TM_D2"/>
</dbReference>
<feature type="transmembrane region" description="Helical" evidence="8">
    <location>
        <begin position="263"/>
        <end position="288"/>
    </location>
</feature>
<evidence type="ECO:0000256" key="8">
    <source>
        <dbReference type="SAM" id="Phobius"/>
    </source>
</evidence>
<dbReference type="InterPro" id="IPR003439">
    <property type="entry name" value="ABC_transporter-like_ATP-bd"/>
</dbReference>
<dbReference type="InterPro" id="IPR036640">
    <property type="entry name" value="ABC1_TM_sf"/>
</dbReference>
<dbReference type="InParanoid" id="A0A1J7JG74"/>
<evidence type="ECO:0000256" key="6">
    <source>
        <dbReference type="ARBA" id="ARBA00022989"/>
    </source>
</evidence>
<dbReference type="PROSITE" id="PS50893">
    <property type="entry name" value="ABC_TRANSPORTER_2"/>
    <property type="match status" value="2"/>
</dbReference>
<name>A0A1J7JG74_9PEZI</name>
<organism evidence="11 12">
    <name type="scientific">Coniochaeta ligniaria NRRL 30616</name>
    <dbReference type="NCBI Taxonomy" id="1408157"/>
    <lineage>
        <taxon>Eukaryota</taxon>
        <taxon>Fungi</taxon>
        <taxon>Dikarya</taxon>
        <taxon>Ascomycota</taxon>
        <taxon>Pezizomycotina</taxon>
        <taxon>Sordariomycetes</taxon>
        <taxon>Sordariomycetidae</taxon>
        <taxon>Coniochaetales</taxon>
        <taxon>Coniochaetaceae</taxon>
        <taxon>Coniochaeta</taxon>
    </lineage>
</organism>
<feature type="domain" description="ABC transmembrane type-1" evidence="10">
    <location>
        <begin position="306"/>
        <end position="542"/>
    </location>
</feature>
<dbReference type="Pfam" id="PF00664">
    <property type="entry name" value="ABC_membrane"/>
    <property type="match status" value="1"/>
</dbReference>
<evidence type="ECO:0000256" key="2">
    <source>
        <dbReference type="ARBA" id="ARBA00022448"/>
    </source>
</evidence>
<dbReference type="FunFam" id="1.20.1560.10:FF:000055">
    <property type="entry name" value="ABC multidrug transporter (Eurofung)"/>
    <property type="match status" value="1"/>
</dbReference>
<dbReference type="CDD" id="cd03244">
    <property type="entry name" value="ABCC_MRP_domain2"/>
    <property type="match status" value="1"/>
</dbReference>
<dbReference type="Gene3D" id="1.20.1560.10">
    <property type="entry name" value="ABC transporter type 1, transmembrane domain"/>
    <property type="match status" value="2"/>
</dbReference>
<dbReference type="SUPFAM" id="SSF90123">
    <property type="entry name" value="ABC transporter transmembrane region"/>
    <property type="match status" value="2"/>
</dbReference>
<dbReference type="PROSITE" id="PS50929">
    <property type="entry name" value="ABC_TM1F"/>
    <property type="match status" value="2"/>
</dbReference>